<keyword evidence="1" id="KW-0233">DNA recombination</keyword>
<comment type="caution">
    <text evidence="2">The sequence shown here is derived from an EMBL/GenBank/DDBJ whole genome shotgun (WGS) entry which is preliminary data.</text>
</comment>
<evidence type="ECO:0000313" key="3">
    <source>
        <dbReference type="Proteomes" id="UP000006316"/>
    </source>
</evidence>
<proteinExistence type="predicted"/>
<dbReference type="Gene3D" id="1.10.443.10">
    <property type="entry name" value="Intergrase catalytic core"/>
    <property type="match status" value="1"/>
</dbReference>
<dbReference type="Proteomes" id="UP000006316">
    <property type="component" value="Unassembled WGS sequence"/>
</dbReference>
<dbReference type="InterPro" id="IPR011010">
    <property type="entry name" value="DNA_brk_join_enz"/>
</dbReference>
<dbReference type="PATRIC" id="fig|1117379.3.peg.3549"/>
<dbReference type="GO" id="GO:0006310">
    <property type="term" value="P:DNA recombination"/>
    <property type="evidence" value="ECO:0007669"/>
    <property type="project" value="UniProtKB-KW"/>
</dbReference>
<protein>
    <submittedName>
        <fullName evidence="2">Integrase/recombinase</fullName>
    </submittedName>
</protein>
<dbReference type="SUPFAM" id="SSF56349">
    <property type="entry name" value="DNA breaking-rejoining enzymes"/>
    <property type="match status" value="1"/>
</dbReference>
<keyword evidence="3" id="KW-1185">Reference proteome</keyword>
<dbReference type="GO" id="GO:0003677">
    <property type="term" value="F:DNA binding"/>
    <property type="evidence" value="ECO:0007669"/>
    <property type="project" value="InterPro"/>
</dbReference>
<evidence type="ECO:0000256" key="1">
    <source>
        <dbReference type="ARBA" id="ARBA00023172"/>
    </source>
</evidence>
<gene>
    <name evidence="2" type="ORF">BABA_17102</name>
</gene>
<accession>K6DCX1</accession>
<evidence type="ECO:0000313" key="2">
    <source>
        <dbReference type="EMBL" id="EKN66149.1"/>
    </source>
</evidence>
<dbReference type="EMBL" id="AJLS01000121">
    <property type="protein sequence ID" value="EKN66149.1"/>
    <property type="molecule type" value="Genomic_DNA"/>
</dbReference>
<dbReference type="AlphaFoldDB" id="K6DCX1"/>
<organism evidence="2 3">
    <name type="scientific">Neobacillus bataviensis LMG 21833</name>
    <dbReference type="NCBI Taxonomy" id="1117379"/>
    <lineage>
        <taxon>Bacteria</taxon>
        <taxon>Bacillati</taxon>
        <taxon>Bacillota</taxon>
        <taxon>Bacilli</taxon>
        <taxon>Bacillales</taxon>
        <taxon>Bacillaceae</taxon>
        <taxon>Neobacillus</taxon>
    </lineage>
</organism>
<sequence length="47" mass="5196">MKYILPVVFRLIYGCGLRVSEALAFKCEDVNLVAGYITIGEIKNGCD</sequence>
<dbReference type="InterPro" id="IPR013762">
    <property type="entry name" value="Integrase-like_cat_sf"/>
</dbReference>
<name>K6DCX1_9BACI</name>
<dbReference type="GO" id="GO:0015074">
    <property type="term" value="P:DNA integration"/>
    <property type="evidence" value="ECO:0007669"/>
    <property type="project" value="InterPro"/>
</dbReference>
<dbReference type="RefSeq" id="WP_007086416.1">
    <property type="nucleotide sequence ID" value="NZ_AJLS01000121.1"/>
</dbReference>
<reference evidence="2 3" key="1">
    <citation type="journal article" date="2012" name="Front. Microbiol.">
        <title>Redundancy and modularity in membrane-associated dissimilatory nitrate reduction in Bacillus.</title>
        <authorList>
            <person name="Heylen K."/>
            <person name="Keltjens J."/>
        </authorList>
    </citation>
    <scope>NUCLEOTIDE SEQUENCE [LARGE SCALE GENOMIC DNA]</scope>
    <source>
        <strain evidence="3">LMG 21833T</strain>
    </source>
</reference>